<dbReference type="EMBL" id="AOMD01000030">
    <property type="protein sequence ID" value="EMA43192.1"/>
    <property type="molecule type" value="Genomic_DNA"/>
</dbReference>
<sequence length="75" mass="8293">MSREVGTVPEDASVCHYDELSERAKQSLARLVREDATTSVGLETANELTGYDAVKFTSYYELRRVDPPVSSQAPV</sequence>
<dbReference type="InterPro" id="IPR058285">
    <property type="entry name" value="DUF7979"/>
</dbReference>
<reference evidence="2 3" key="1">
    <citation type="journal article" date="2014" name="PLoS Genet.">
        <title>Phylogenetically driven sequencing of extremely halophilic archaea reveals strategies for static and dynamic osmo-response.</title>
        <authorList>
            <person name="Becker E.A."/>
            <person name="Seitzer P.M."/>
            <person name="Tritt A."/>
            <person name="Larsen D."/>
            <person name="Krusor M."/>
            <person name="Yao A.I."/>
            <person name="Wu D."/>
            <person name="Madern D."/>
            <person name="Eisen J.A."/>
            <person name="Darling A.E."/>
            <person name="Facciotti M.T."/>
        </authorList>
    </citation>
    <scope>NUCLEOTIDE SEQUENCE [LARGE SCALE GENOMIC DNA]</scope>
    <source>
        <strain evidence="2 3">DSM 5350</strain>
    </source>
</reference>
<accession>M0MBN7</accession>
<dbReference type="RefSeq" id="WP_006078750.1">
    <property type="nucleotide sequence ID" value="NZ_AOMD01000030.1"/>
</dbReference>
<name>M0MBN7_9EURY</name>
<evidence type="ECO:0000313" key="2">
    <source>
        <dbReference type="EMBL" id="EMA43192.1"/>
    </source>
</evidence>
<dbReference type="PATRIC" id="fig|1227455.4.peg.2942"/>
<gene>
    <name evidence="2" type="ORF">C449_14477</name>
</gene>
<dbReference type="InParanoid" id="M0MBN7"/>
<comment type="caution">
    <text evidence="2">The sequence shown here is derived from an EMBL/GenBank/DDBJ whole genome shotgun (WGS) entry which is preliminary data.</text>
</comment>
<organism evidence="2 3">
    <name type="scientific">Halococcus saccharolyticus DSM 5350</name>
    <dbReference type="NCBI Taxonomy" id="1227455"/>
    <lineage>
        <taxon>Archaea</taxon>
        <taxon>Methanobacteriati</taxon>
        <taxon>Methanobacteriota</taxon>
        <taxon>Stenosarchaea group</taxon>
        <taxon>Halobacteria</taxon>
        <taxon>Halobacteriales</taxon>
        <taxon>Halococcaceae</taxon>
        <taxon>Halococcus</taxon>
    </lineage>
</organism>
<evidence type="ECO:0000259" key="1">
    <source>
        <dbReference type="Pfam" id="PF25934"/>
    </source>
</evidence>
<dbReference type="OrthoDB" id="296997at2157"/>
<dbReference type="Pfam" id="PF25934">
    <property type="entry name" value="DUF7979"/>
    <property type="match status" value="1"/>
</dbReference>
<keyword evidence="3" id="KW-1185">Reference proteome</keyword>
<dbReference type="Proteomes" id="UP000011669">
    <property type="component" value="Unassembled WGS sequence"/>
</dbReference>
<feature type="domain" description="DUF7979" evidence="1">
    <location>
        <begin position="5"/>
        <end position="62"/>
    </location>
</feature>
<dbReference type="AlphaFoldDB" id="M0MBN7"/>
<proteinExistence type="predicted"/>
<evidence type="ECO:0000313" key="3">
    <source>
        <dbReference type="Proteomes" id="UP000011669"/>
    </source>
</evidence>
<protein>
    <recommendedName>
        <fullName evidence="1">DUF7979 domain-containing protein</fullName>
    </recommendedName>
</protein>